<evidence type="ECO:0000313" key="2">
    <source>
        <dbReference type="EMBL" id="GGF43351.1"/>
    </source>
</evidence>
<feature type="chain" id="PRO_5035329128" description="YncE family protein" evidence="1">
    <location>
        <begin position="30"/>
        <end position="365"/>
    </location>
</feature>
<comment type="caution">
    <text evidence="2">The sequence shown here is derived from an EMBL/GenBank/DDBJ whole genome shotgun (WGS) entry which is preliminary data.</text>
</comment>
<dbReference type="PANTHER" id="PTHR47197:SF3">
    <property type="entry name" value="DIHYDRO-HEME D1 DEHYDROGENASE"/>
    <property type="match status" value="1"/>
</dbReference>
<proteinExistence type="predicted"/>
<gene>
    <name evidence="2" type="ORF">GCM10011611_57250</name>
</gene>
<sequence>MMVRRFWKRAISCALLLALAVFMAAPARADGGELPAYRLTKTVRLGGADHWDYLTLDAARHRLYIGHDTEVTVVDSLSGKRLGAISGLAAAQGVAVLPGRGYAASGEQGELVAFDLQSFKPLARIKTASDADAVVYDPVSTHLFVANGDSHTVTVVDPATNRVATSIDLGAVLQFAVTDGKGKIYVNVEDPGSIARIDGASGTVEARWPLDGCVAPHGLALDVEDGRLFASCANGVMAIVDAVEGKQVATLPIGKGTDAAGFDPARKLAFSANAEGTLSVIKADGPGQFRKLGDLKTAPGARTMAVDPTTGRIFLVTADVARTDPPKKPGAASHLSFKRGTVKLMFFDPVKPLAHGDRMVAPAVN</sequence>
<dbReference type="InterPro" id="IPR015943">
    <property type="entry name" value="WD40/YVTN_repeat-like_dom_sf"/>
</dbReference>
<reference evidence="2" key="2">
    <citation type="submission" date="2020-09" db="EMBL/GenBank/DDBJ databases">
        <authorList>
            <person name="Sun Q."/>
            <person name="Zhou Y."/>
        </authorList>
    </citation>
    <scope>NUCLEOTIDE SEQUENCE</scope>
    <source>
        <strain evidence="2">CGMCC 1.15725</strain>
    </source>
</reference>
<evidence type="ECO:0000313" key="3">
    <source>
        <dbReference type="Proteomes" id="UP000646365"/>
    </source>
</evidence>
<keyword evidence="3" id="KW-1185">Reference proteome</keyword>
<reference evidence="2" key="1">
    <citation type="journal article" date="2014" name="Int. J. Syst. Evol. Microbiol.">
        <title>Complete genome sequence of Corynebacterium casei LMG S-19264T (=DSM 44701T), isolated from a smear-ripened cheese.</title>
        <authorList>
            <consortium name="US DOE Joint Genome Institute (JGI-PGF)"/>
            <person name="Walter F."/>
            <person name="Albersmeier A."/>
            <person name="Kalinowski J."/>
            <person name="Ruckert C."/>
        </authorList>
    </citation>
    <scope>NUCLEOTIDE SEQUENCE</scope>
    <source>
        <strain evidence="2">CGMCC 1.15725</strain>
    </source>
</reference>
<name>A0A8J2YZU2_9PROT</name>
<evidence type="ECO:0000256" key="1">
    <source>
        <dbReference type="SAM" id="SignalP"/>
    </source>
</evidence>
<dbReference type="InterPro" id="IPR051200">
    <property type="entry name" value="Host-pathogen_enzymatic-act"/>
</dbReference>
<dbReference type="PANTHER" id="PTHR47197">
    <property type="entry name" value="PROTEIN NIRF"/>
    <property type="match status" value="1"/>
</dbReference>
<dbReference type="InterPro" id="IPR011964">
    <property type="entry name" value="YVTN_b-propeller_repeat"/>
</dbReference>
<protein>
    <recommendedName>
        <fullName evidence="4">YncE family protein</fullName>
    </recommendedName>
</protein>
<dbReference type="Gene3D" id="2.130.10.10">
    <property type="entry name" value="YVTN repeat-like/Quinoprotein amine dehydrogenase"/>
    <property type="match status" value="2"/>
</dbReference>
<dbReference type="Proteomes" id="UP000646365">
    <property type="component" value="Unassembled WGS sequence"/>
</dbReference>
<dbReference type="SUPFAM" id="SSF51004">
    <property type="entry name" value="C-terminal (heme d1) domain of cytochrome cd1-nitrite reductase"/>
    <property type="match status" value="1"/>
</dbReference>
<keyword evidence="1" id="KW-0732">Signal</keyword>
<dbReference type="EMBL" id="BMJQ01000019">
    <property type="protein sequence ID" value="GGF43351.1"/>
    <property type="molecule type" value="Genomic_DNA"/>
</dbReference>
<dbReference type="InterPro" id="IPR011048">
    <property type="entry name" value="Haem_d1_sf"/>
</dbReference>
<organism evidence="2 3">
    <name type="scientific">Aliidongia dinghuensis</name>
    <dbReference type="NCBI Taxonomy" id="1867774"/>
    <lineage>
        <taxon>Bacteria</taxon>
        <taxon>Pseudomonadati</taxon>
        <taxon>Pseudomonadota</taxon>
        <taxon>Alphaproteobacteria</taxon>
        <taxon>Rhodospirillales</taxon>
        <taxon>Dongiaceae</taxon>
        <taxon>Aliidongia</taxon>
    </lineage>
</organism>
<accession>A0A8J2YZU2</accession>
<dbReference type="AlphaFoldDB" id="A0A8J2YZU2"/>
<evidence type="ECO:0008006" key="4">
    <source>
        <dbReference type="Google" id="ProtNLM"/>
    </source>
</evidence>
<feature type="signal peptide" evidence="1">
    <location>
        <begin position="1"/>
        <end position="29"/>
    </location>
</feature>
<dbReference type="NCBIfam" id="TIGR02276">
    <property type="entry name" value="beta_rpt_yvtn"/>
    <property type="match status" value="1"/>
</dbReference>